<dbReference type="Proteomes" id="UP000269945">
    <property type="component" value="Unassembled WGS sequence"/>
</dbReference>
<name>A0A9X9LR93_GULGU</name>
<evidence type="ECO:0000313" key="1">
    <source>
        <dbReference type="EMBL" id="VCW83758.1"/>
    </source>
</evidence>
<dbReference type="EMBL" id="CYRY02012814">
    <property type="protein sequence ID" value="VCW83758.1"/>
    <property type="molecule type" value="Genomic_DNA"/>
</dbReference>
<sequence length="42" mass="4915">MKSTALYKKHLFGKAGIRAPLWRCLSEIQNEVDSFLMKMTDR</sequence>
<accession>A0A9X9LR93</accession>
<reference evidence="1 2" key="1">
    <citation type="submission" date="2018-10" db="EMBL/GenBank/DDBJ databases">
        <authorList>
            <person name="Ekblom R."/>
            <person name="Jareborg N."/>
        </authorList>
    </citation>
    <scope>NUCLEOTIDE SEQUENCE [LARGE SCALE GENOMIC DNA]</scope>
    <source>
        <tissue evidence="1">Muscle</tissue>
    </source>
</reference>
<protein>
    <submittedName>
        <fullName evidence="1">Uncharacterized protein</fullName>
    </submittedName>
</protein>
<proteinExistence type="predicted"/>
<comment type="caution">
    <text evidence="1">The sequence shown here is derived from an EMBL/GenBank/DDBJ whole genome shotgun (WGS) entry which is preliminary data.</text>
</comment>
<dbReference type="AlphaFoldDB" id="A0A9X9LR93"/>
<gene>
    <name evidence="1" type="ORF">BN2614_LOCUS1</name>
</gene>
<keyword evidence="2" id="KW-1185">Reference proteome</keyword>
<organism evidence="1 2">
    <name type="scientific">Gulo gulo</name>
    <name type="common">Wolverine</name>
    <name type="synonym">Gluton</name>
    <dbReference type="NCBI Taxonomy" id="48420"/>
    <lineage>
        <taxon>Eukaryota</taxon>
        <taxon>Metazoa</taxon>
        <taxon>Chordata</taxon>
        <taxon>Craniata</taxon>
        <taxon>Vertebrata</taxon>
        <taxon>Euteleostomi</taxon>
        <taxon>Mammalia</taxon>
        <taxon>Eutheria</taxon>
        <taxon>Laurasiatheria</taxon>
        <taxon>Carnivora</taxon>
        <taxon>Caniformia</taxon>
        <taxon>Musteloidea</taxon>
        <taxon>Mustelidae</taxon>
        <taxon>Guloninae</taxon>
        <taxon>Gulo</taxon>
    </lineage>
</organism>
<evidence type="ECO:0000313" key="2">
    <source>
        <dbReference type="Proteomes" id="UP000269945"/>
    </source>
</evidence>